<reference evidence="1" key="2">
    <citation type="journal article" date="2024" name="Plant">
        <title>Genomic evolution and insights into agronomic trait innovations of Sesamum species.</title>
        <authorList>
            <person name="Miao H."/>
            <person name="Wang L."/>
            <person name="Qu L."/>
            <person name="Liu H."/>
            <person name="Sun Y."/>
            <person name="Le M."/>
            <person name="Wang Q."/>
            <person name="Wei S."/>
            <person name="Zheng Y."/>
            <person name="Lin W."/>
            <person name="Duan Y."/>
            <person name="Cao H."/>
            <person name="Xiong S."/>
            <person name="Wang X."/>
            <person name="Wei L."/>
            <person name="Li C."/>
            <person name="Ma Q."/>
            <person name="Ju M."/>
            <person name="Zhao R."/>
            <person name="Li G."/>
            <person name="Mu C."/>
            <person name="Tian Q."/>
            <person name="Mei H."/>
            <person name="Zhang T."/>
            <person name="Gao T."/>
            <person name="Zhang H."/>
        </authorList>
    </citation>
    <scope>NUCLEOTIDE SEQUENCE</scope>
    <source>
        <strain evidence="1">KEN1</strain>
    </source>
</reference>
<dbReference type="PANTHER" id="PTHR33710">
    <property type="entry name" value="BNAC02G09200D PROTEIN"/>
    <property type="match status" value="1"/>
</dbReference>
<evidence type="ECO:0000313" key="1">
    <source>
        <dbReference type="EMBL" id="KAL0451850.1"/>
    </source>
</evidence>
<dbReference type="PANTHER" id="PTHR33710:SF62">
    <property type="entry name" value="DUF4283 DOMAIN PROTEIN"/>
    <property type="match status" value="1"/>
</dbReference>
<comment type="caution">
    <text evidence="1">The sequence shown here is derived from an EMBL/GenBank/DDBJ whole genome shotgun (WGS) entry which is preliminary data.</text>
</comment>
<reference evidence="1" key="1">
    <citation type="submission" date="2020-06" db="EMBL/GenBank/DDBJ databases">
        <authorList>
            <person name="Li T."/>
            <person name="Hu X."/>
            <person name="Zhang T."/>
            <person name="Song X."/>
            <person name="Zhang H."/>
            <person name="Dai N."/>
            <person name="Sheng W."/>
            <person name="Hou X."/>
            <person name="Wei L."/>
        </authorList>
    </citation>
    <scope>NUCLEOTIDE SEQUENCE</scope>
    <source>
        <strain evidence="1">KEN1</strain>
        <tissue evidence="1">Leaf</tissue>
    </source>
</reference>
<proteinExistence type="predicted"/>
<protein>
    <submittedName>
        <fullName evidence="1">Uncharacterized protein</fullName>
    </submittedName>
</protein>
<gene>
    <name evidence="1" type="ORF">Slati_1163100</name>
</gene>
<dbReference type="InterPro" id="IPR036691">
    <property type="entry name" value="Endo/exonu/phosph_ase_sf"/>
</dbReference>
<name>A0AAW2XDX7_9LAMI</name>
<organism evidence="1">
    <name type="scientific">Sesamum latifolium</name>
    <dbReference type="NCBI Taxonomy" id="2727402"/>
    <lineage>
        <taxon>Eukaryota</taxon>
        <taxon>Viridiplantae</taxon>
        <taxon>Streptophyta</taxon>
        <taxon>Embryophyta</taxon>
        <taxon>Tracheophyta</taxon>
        <taxon>Spermatophyta</taxon>
        <taxon>Magnoliopsida</taxon>
        <taxon>eudicotyledons</taxon>
        <taxon>Gunneridae</taxon>
        <taxon>Pentapetalae</taxon>
        <taxon>asterids</taxon>
        <taxon>lamiids</taxon>
        <taxon>Lamiales</taxon>
        <taxon>Pedaliaceae</taxon>
        <taxon>Sesamum</taxon>
    </lineage>
</organism>
<dbReference type="Gene3D" id="3.60.10.10">
    <property type="entry name" value="Endonuclease/exonuclease/phosphatase"/>
    <property type="match status" value="1"/>
</dbReference>
<accession>A0AAW2XDX7</accession>
<dbReference type="EMBL" id="JACGWN010000004">
    <property type="protein sequence ID" value="KAL0451850.1"/>
    <property type="molecule type" value="Genomic_DNA"/>
</dbReference>
<dbReference type="SUPFAM" id="SSF56219">
    <property type="entry name" value="DNase I-like"/>
    <property type="match status" value="1"/>
</dbReference>
<dbReference type="AlphaFoldDB" id="A0AAW2XDX7"/>
<sequence length="227" mass="27006">MALYRIIRCSRGFKGWYILKTMSRQSDAPWMCAGDFNEILYQHEKMRPPRLLWQITDFRQALEYCSLSDLGYSGSKFTWCRQAPEMVRARLDRACANPTWVAKFSGYKVTHIPSCQSDHQMLMVDVNIPENRCHGTCSHHFRFDSRWIRSKDCRRAIEESWTQGVAGGAHEVLWKIIQRCRVDLLKWNRTEFEQPKREIKMLEERFVQLEASQLTMEVSRELQEFRT</sequence>